<dbReference type="Proteomes" id="UP000000768">
    <property type="component" value="Chromosome 2"/>
</dbReference>
<dbReference type="PROSITE" id="PS51473">
    <property type="entry name" value="GNK2"/>
    <property type="match status" value="2"/>
</dbReference>
<dbReference type="STRING" id="4558.A0A1W0W6S8"/>
<dbReference type="InParanoid" id="A0A1W0W6S8"/>
<keyword evidence="4 16" id="KW-0812">Transmembrane</keyword>
<keyword evidence="14" id="KW-0325">Glycoprotein</keyword>
<dbReference type="ExpressionAtlas" id="A0A1W0W6S8">
    <property type="expression patterns" value="baseline and differential"/>
</dbReference>
<dbReference type="OrthoDB" id="4062651at2759"/>
<organism evidence="20 21">
    <name type="scientific">Sorghum bicolor</name>
    <name type="common">Sorghum</name>
    <name type="synonym">Sorghum vulgare</name>
    <dbReference type="NCBI Taxonomy" id="4558"/>
    <lineage>
        <taxon>Eukaryota</taxon>
        <taxon>Viridiplantae</taxon>
        <taxon>Streptophyta</taxon>
        <taxon>Embryophyta</taxon>
        <taxon>Tracheophyta</taxon>
        <taxon>Spermatophyta</taxon>
        <taxon>Magnoliopsida</taxon>
        <taxon>Liliopsida</taxon>
        <taxon>Poales</taxon>
        <taxon>Poaceae</taxon>
        <taxon>PACMAD clade</taxon>
        <taxon>Panicoideae</taxon>
        <taxon>Andropogonodae</taxon>
        <taxon>Andropogoneae</taxon>
        <taxon>Sorghinae</taxon>
        <taxon>Sorghum</taxon>
    </lineage>
</organism>
<name>A0A1W0W6S8_SORBI</name>
<evidence type="ECO:0000256" key="3">
    <source>
        <dbReference type="ARBA" id="ARBA00022679"/>
    </source>
</evidence>
<protein>
    <recommendedName>
        <fullName evidence="22">Protein kinase domain-containing protein</fullName>
    </recommendedName>
</protein>
<evidence type="ECO:0000256" key="17">
    <source>
        <dbReference type="SAM" id="SignalP"/>
    </source>
</evidence>
<evidence type="ECO:0000256" key="6">
    <source>
        <dbReference type="ARBA" id="ARBA00022737"/>
    </source>
</evidence>
<evidence type="ECO:0000313" key="20">
    <source>
        <dbReference type="EMBL" id="OQU90056.1"/>
    </source>
</evidence>
<keyword evidence="10 15" id="KW-0067">ATP-binding</keyword>
<dbReference type="GO" id="GO:0007165">
    <property type="term" value="P:signal transduction"/>
    <property type="evidence" value="ECO:0000318"/>
    <property type="project" value="GO_Central"/>
</dbReference>
<evidence type="ECO:0000256" key="12">
    <source>
        <dbReference type="ARBA" id="ARBA00023136"/>
    </source>
</evidence>
<dbReference type="PROSITE" id="PS50011">
    <property type="entry name" value="PROTEIN_KINASE_DOM"/>
    <property type="match status" value="1"/>
</dbReference>
<dbReference type="Gene3D" id="3.30.200.20">
    <property type="entry name" value="Phosphorylase Kinase, domain 1"/>
    <property type="match status" value="1"/>
</dbReference>
<evidence type="ECO:0000256" key="10">
    <source>
        <dbReference type="ARBA" id="ARBA00022840"/>
    </source>
</evidence>
<dbReference type="AlphaFoldDB" id="A0A1W0W6S8"/>
<keyword evidence="2" id="KW-0723">Serine/threonine-protein kinase</keyword>
<dbReference type="FunFam" id="3.30.200.20:FF:000142">
    <property type="entry name" value="Cysteine-rich receptor-like protein kinase 10"/>
    <property type="match status" value="1"/>
</dbReference>
<dbReference type="FunCoup" id="A0A1W0W6S8">
    <property type="interactions" value="11"/>
</dbReference>
<dbReference type="InterPro" id="IPR008271">
    <property type="entry name" value="Ser/Thr_kinase_AS"/>
</dbReference>
<evidence type="ECO:0000256" key="1">
    <source>
        <dbReference type="ARBA" id="ARBA00004167"/>
    </source>
</evidence>
<keyword evidence="9" id="KW-0611">Plant defense</keyword>
<dbReference type="Pfam" id="PF00069">
    <property type="entry name" value="Pkinase"/>
    <property type="match status" value="1"/>
</dbReference>
<feature type="domain" description="Gnk2-homologous" evidence="19">
    <location>
        <begin position="27"/>
        <end position="131"/>
    </location>
</feature>
<feature type="transmembrane region" description="Helical" evidence="16">
    <location>
        <begin position="290"/>
        <end position="313"/>
    </location>
</feature>
<feature type="domain" description="Protein kinase" evidence="18">
    <location>
        <begin position="355"/>
        <end position="648"/>
    </location>
</feature>
<keyword evidence="7 15" id="KW-0547">Nucleotide-binding</keyword>
<dbReference type="Gene3D" id="3.30.430.20">
    <property type="entry name" value="Gnk2 domain, C-X8-C-X2-C motif"/>
    <property type="match status" value="2"/>
</dbReference>
<evidence type="ECO:0000256" key="16">
    <source>
        <dbReference type="SAM" id="Phobius"/>
    </source>
</evidence>
<dbReference type="InterPro" id="IPR017441">
    <property type="entry name" value="Protein_kinase_ATP_BS"/>
</dbReference>
<dbReference type="Gramene" id="OQU90056">
    <property type="protein sequence ID" value="OQU90056"/>
    <property type="gene ID" value="SORBI_3002G328900"/>
</dbReference>
<dbReference type="PANTHER" id="PTHR27002:SF16">
    <property type="entry name" value="OS07G0537500 PROTEIN"/>
    <property type="match status" value="1"/>
</dbReference>
<evidence type="ECO:0000256" key="14">
    <source>
        <dbReference type="ARBA" id="ARBA00023180"/>
    </source>
</evidence>
<evidence type="ECO:0000256" key="2">
    <source>
        <dbReference type="ARBA" id="ARBA00022527"/>
    </source>
</evidence>
<dbReference type="GO" id="GO:0005524">
    <property type="term" value="F:ATP binding"/>
    <property type="evidence" value="ECO:0007669"/>
    <property type="project" value="UniProtKB-UniRule"/>
</dbReference>
<dbReference type="InterPro" id="IPR000719">
    <property type="entry name" value="Prot_kinase_dom"/>
</dbReference>
<dbReference type="Pfam" id="PF01657">
    <property type="entry name" value="Stress-antifung"/>
    <property type="match status" value="2"/>
</dbReference>
<feature type="binding site" evidence="15">
    <location>
        <position position="383"/>
    </location>
    <ligand>
        <name>ATP</name>
        <dbReference type="ChEBI" id="CHEBI:30616"/>
    </ligand>
</feature>
<evidence type="ECO:0000313" key="21">
    <source>
        <dbReference type="Proteomes" id="UP000000768"/>
    </source>
</evidence>
<dbReference type="FunFam" id="3.30.430.20:FF:000006">
    <property type="entry name" value="Receptor-like serine-threonine protein kinase"/>
    <property type="match status" value="1"/>
</dbReference>
<feature type="chain" id="PRO_5010691482" description="Protein kinase domain-containing protein" evidence="17">
    <location>
        <begin position="28"/>
        <end position="659"/>
    </location>
</feature>
<feature type="signal peptide" evidence="17">
    <location>
        <begin position="1"/>
        <end position="27"/>
    </location>
</feature>
<dbReference type="EMBL" id="CM000761">
    <property type="protein sequence ID" value="OQU90056.1"/>
    <property type="molecule type" value="Genomic_DNA"/>
</dbReference>
<proteinExistence type="predicted"/>
<evidence type="ECO:0000256" key="9">
    <source>
        <dbReference type="ARBA" id="ARBA00022821"/>
    </source>
</evidence>
<evidence type="ECO:0008006" key="22">
    <source>
        <dbReference type="Google" id="ProtNLM"/>
    </source>
</evidence>
<keyword evidence="21" id="KW-1185">Reference proteome</keyword>
<reference evidence="21" key="2">
    <citation type="journal article" date="2018" name="Plant J.">
        <title>The Sorghum bicolor reference genome: improved assembly, gene annotations, a transcriptome atlas, and signatures of genome organization.</title>
        <authorList>
            <person name="McCormick R.F."/>
            <person name="Truong S.K."/>
            <person name="Sreedasyam A."/>
            <person name="Jenkins J."/>
            <person name="Shu S."/>
            <person name="Sims D."/>
            <person name="Kennedy M."/>
            <person name="Amirebrahimi M."/>
            <person name="Weers B.D."/>
            <person name="McKinley B."/>
            <person name="Mattison A."/>
            <person name="Morishige D.T."/>
            <person name="Grimwood J."/>
            <person name="Schmutz J."/>
            <person name="Mullet J.E."/>
        </authorList>
    </citation>
    <scope>NUCLEOTIDE SEQUENCE [LARGE SCALE GENOMIC DNA]</scope>
    <source>
        <strain evidence="21">cv. BTx623</strain>
    </source>
</reference>
<evidence type="ECO:0000259" key="18">
    <source>
        <dbReference type="PROSITE" id="PS50011"/>
    </source>
</evidence>
<keyword evidence="3" id="KW-0808">Transferase</keyword>
<gene>
    <name evidence="20" type="ORF">SORBI_3002G328900</name>
</gene>
<sequence>MAQAQCPLPPLLLVLAAVVLLVPRAAGYPWQVCGKTGNFTANSTYQANLALLAVALPKNISSSPDLFATAVVGAVPEQVSALSLCRGDANATTCSACLVTAFQDVQNMCSFDRSAAIYYDPCILYYSDDGGFLSSGDNVASASTDRINLRNVTSDPARFNRLVGALVNATADYAAYNSTRRYAAGEADFDQEYPKVKVYSWAQCTPDLTPAQCRVCLAGIIAEMPRLFTDRVGGRVLGIRCSYRYEVYSFLNSPVMVQLALGSPTPAMGPTSVTPAAAGGGRKYSVPVSVLVILLPTIAGLLVINLLIWLCLWRRRPQTGGTQSNPTHSTETEGMESIESMIIDISTLRAATRDFDESNKLGEGGFGAVYKGTLPDGNEIAVKRLSRQSAQGIGELKNELALVAKLQHKNLVSLVGVCLEQQERLLVYEFVPNRSLDQILFDTEKREQLDWTMRCSIIHGIARGLQYLHEDSQLKVVHRDLKASNILLDMNMNPKISDFGLARLFRRDQTQGVTNHVVGTYGYMAPEYVMRGNYSVKSDVYSFGVMVLEIVTGKKHNVCRDDDAWRSRDEDDLLSLVWDHWTAGVVPEAIVDPCLGRSCFCRSDVLRCIQIGLLCVQEDPADRPVMSSVVMMLGSDTVSLWNPSNPAFYGRNRAPATSS</sequence>
<dbReference type="FunFam" id="1.10.510.10:FF:000129">
    <property type="entry name" value="cysteine-rich receptor-like protein kinase 10"/>
    <property type="match status" value="1"/>
</dbReference>
<dbReference type="GO" id="GO:0004674">
    <property type="term" value="F:protein serine/threonine kinase activity"/>
    <property type="evidence" value="ECO:0000318"/>
    <property type="project" value="GO_Central"/>
</dbReference>
<feature type="domain" description="Gnk2-homologous" evidence="19">
    <location>
        <begin position="140"/>
        <end position="250"/>
    </location>
</feature>
<dbReference type="InterPro" id="IPR038408">
    <property type="entry name" value="GNK2_sf"/>
</dbReference>
<evidence type="ECO:0000256" key="13">
    <source>
        <dbReference type="ARBA" id="ARBA00023157"/>
    </source>
</evidence>
<keyword evidence="8" id="KW-0418">Kinase</keyword>
<keyword evidence="12 16" id="KW-0472">Membrane</keyword>
<dbReference type="GO" id="GO:0006955">
    <property type="term" value="P:immune response"/>
    <property type="evidence" value="ECO:0000318"/>
    <property type="project" value="GO_Central"/>
</dbReference>
<dbReference type="InterPro" id="IPR011009">
    <property type="entry name" value="Kinase-like_dom_sf"/>
</dbReference>
<dbReference type="FunFam" id="3.30.430.20:FF:000004">
    <property type="entry name" value="Receptor-like serine-threonine protein kinase"/>
    <property type="match status" value="1"/>
</dbReference>
<reference evidence="20 21" key="1">
    <citation type="journal article" date="2009" name="Nature">
        <title>The Sorghum bicolor genome and the diversification of grasses.</title>
        <authorList>
            <person name="Paterson A.H."/>
            <person name="Bowers J.E."/>
            <person name="Bruggmann R."/>
            <person name="Dubchak I."/>
            <person name="Grimwood J."/>
            <person name="Gundlach H."/>
            <person name="Haberer G."/>
            <person name="Hellsten U."/>
            <person name="Mitros T."/>
            <person name="Poliakov A."/>
            <person name="Schmutz J."/>
            <person name="Spannagl M."/>
            <person name="Tang H."/>
            <person name="Wang X."/>
            <person name="Wicker T."/>
            <person name="Bharti A.K."/>
            <person name="Chapman J."/>
            <person name="Feltus F.A."/>
            <person name="Gowik U."/>
            <person name="Grigoriev I.V."/>
            <person name="Lyons E."/>
            <person name="Maher C.A."/>
            <person name="Martis M."/>
            <person name="Narechania A."/>
            <person name="Otillar R.P."/>
            <person name="Penning B.W."/>
            <person name="Salamov A.A."/>
            <person name="Wang Y."/>
            <person name="Zhang L."/>
            <person name="Carpita N.C."/>
            <person name="Freeling M."/>
            <person name="Gingle A.R."/>
            <person name="Hash C.T."/>
            <person name="Keller B."/>
            <person name="Klein P."/>
            <person name="Kresovich S."/>
            <person name="McCann M.C."/>
            <person name="Ming R."/>
            <person name="Peterson D.G."/>
            <person name="Mehboob-ur-Rahman"/>
            <person name="Ware D."/>
            <person name="Westhoff P."/>
            <person name="Mayer K.F."/>
            <person name="Messing J."/>
            <person name="Rokhsar D.S."/>
        </authorList>
    </citation>
    <scope>NUCLEOTIDE SEQUENCE [LARGE SCALE GENOMIC DNA]</scope>
    <source>
        <strain evidence="21">cv. BTx623</strain>
    </source>
</reference>
<comment type="subcellular location">
    <subcellularLocation>
        <location evidence="1">Membrane</location>
        <topology evidence="1">Single-pass membrane protein</topology>
    </subcellularLocation>
</comment>
<evidence type="ECO:0000256" key="15">
    <source>
        <dbReference type="PROSITE-ProRule" id="PRU10141"/>
    </source>
</evidence>
<keyword evidence="5 17" id="KW-0732">Signal</keyword>
<keyword evidence="13" id="KW-1015">Disulfide bond</keyword>
<dbReference type="SUPFAM" id="SSF56112">
    <property type="entry name" value="Protein kinase-like (PK-like)"/>
    <property type="match status" value="1"/>
</dbReference>
<keyword evidence="6" id="KW-0677">Repeat</keyword>
<dbReference type="PROSITE" id="PS00108">
    <property type="entry name" value="PROTEIN_KINASE_ST"/>
    <property type="match status" value="1"/>
</dbReference>
<evidence type="ECO:0000256" key="5">
    <source>
        <dbReference type="ARBA" id="ARBA00022729"/>
    </source>
</evidence>
<accession>A0A1W0W6S8</accession>
<keyword evidence="11 16" id="KW-1133">Transmembrane helix</keyword>
<dbReference type="SMART" id="SM00220">
    <property type="entry name" value="S_TKc"/>
    <property type="match status" value="1"/>
</dbReference>
<dbReference type="CDD" id="cd14066">
    <property type="entry name" value="STKc_IRAK"/>
    <property type="match status" value="1"/>
</dbReference>
<evidence type="ECO:0000256" key="8">
    <source>
        <dbReference type="ARBA" id="ARBA00022777"/>
    </source>
</evidence>
<dbReference type="PANTHER" id="PTHR27002">
    <property type="entry name" value="RECEPTOR-LIKE SERINE/THREONINE-PROTEIN KINASE SD1-8"/>
    <property type="match status" value="1"/>
</dbReference>
<evidence type="ECO:0000259" key="19">
    <source>
        <dbReference type="PROSITE" id="PS51473"/>
    </source>
</evidence>
<dbReference type="InterPro" id="IPR002902">
    <property type="entry name" value="GNK2"/>
</dbReference>
<evidence type="ECO:0000256" key="4">
    <source>
        <dbReference type="ARBA" id="ARBA00022692"/>
    </source>
</evidence>
<dbReference type="GO" id="GO:0005886">
    <property type="term" value="C:plasma membrane"/>
    <property type="evidence" value="ECO:0000318"/>
    <property type="project" value="GO_Central"/>
</dbReference>
<dbReference type="PROSITE" id="PS00107">
    <property type="entry name" value="PROTEIN_KINASE_ATP"/>
    <property type="match status" value="1"/>
</dbReference>
<evidence type="ECO:0000256" key="11">
    <source>
        <dbReference type="ARBA" id="ARBA00022989"/>
    </source>
</evidence>
<dbReference type="Gene3D" id="1.10.510.10">
    <property type="entry name" value="Transferase(Phosphotransferase) domain 1"/>
    <property type="match status" value="1"/>
</dbReference>
<dbReference type="OMA" id="CILYYSN"/>
<dbReference type="CDD" id="cd23509">
    <property type="entry name" value="Gnk2-like"/>
    <property type="match status" value="2"/>
</dbReference>
<evidence type="ECO:0000256" key="7">
    <source>
        <dbReference type="ARBA" id="ARBA00022741"/>
    </source>
</evidence>
<dbReference type="GO" id="GO:0042742">
    <property type="term" value="P:defense response to bacterium"/>
    <property type="evidence" value="ECO:0007669"/>
    <property type="project" value="UniProtKB-ARBA"/>
</dbReference>